<proteinExistence type="predicted"/>
<accession>A0A060BX27</accession>
<reference evidence="1" key="1">
    <citation type="journal article" date="2013" name="Environ. Microbiol.">
        <title>Seasonally variable intestinal metagenomes of the red palm weevil (Rhynchophorus ferrugineus).</title>
        <authorList>
            <person name="Jia S."/>
            <person name="Zhang X."/>
            <person name="Zhang G."/>
            <person name="Yin A."/>
            <person name="Zhang S."/>
            <person name="Li F."/>
            <person name="Wang L."/>
            <person name="Zhao D."/>
            <person name="Yun Q."/>
            <person name="Tala"/>
            <person name="Wang J."/>
            <person name="Sun G."/>
            <person name="Baabdullah M."/>
            <person name="Yu X."/>
            <person name="Hu S."/>
            <person name="Al-Mssallem I.S."/>
            <person name="Yu J."/>
        </authorList>
    </citation>
    <scope>NUCLEOTIDE SEQUENCE</scope>
</reference>
<dbReference type="AlphaFoldDB" id="A0A060BX27"/>
<sequence length="79" mass="7966">MAVGVPVVVASTSALVEVAGPAGIMVGTDPASIAEGIEHALSAGFDREGTIAAGKKWASAFTWESSVRAHADVWRSVAS</sequence>
<dbReference type="SUPFAM" id="SSF53756">
    <property type="entry name" value="UDP-Glycosyltransferase/glycogen phosphorylase"/>
    <property type="match status" value="1"/>
</dbReference>
<name>A0A060BX27_9NOCA</name>
<dbReference type="EMBL" id="KF118096">
    <property type="protein sequence ID" value="AIA85355.1"/>
    <property type="molecule type" value="Genomic_DNA"/>
</dbReference>
<evidence type="ECO:0000313" key="1">
    <source>
        <dbReference type="EMBL" id="AIA85355.1"/>
    </source>
</evidence>
<protein>
    <submittedName>
        <fullName evidence="1">CAZy families GT4 protein</fullName>
    </submittedName>
</protein>
<organism evidence="1">
    <name type="scientific">uncultured Rhodococcus sp</name>
    <dbReference type="NCBI Taxonomy" id="194249"/>
    <lineage>
        <taxon>Bacteria</taxon>
        <taxon>Bacillati</taxon>
        <taxon>Actinomycetota</taxon>
        <taxon>Actinomycetes</taxon>
        <taxon>Mycobacteriales</taxon>
        <taxon>Nocardiaceae</taxon>
        <taxon>Rhodococcus</taxon>
        <taxon>environmental samples</taxon>
    </lineage>
</organism>
<dbReference type="Gene3D" id="3.40.50.2000">
    <property type="entry name" value="Glycogen Phosphorylase B"/>
    <property type="match status" value="1"/>
</dbReference>